<dbReference type="Proteomes" id="UP000000748">
    <property type="component" value="Plasmid pECOED"/>
</dbReference>
<evidence type="ECO:0000313" key="2">
    <source>
        <dbReference type="Proteomes" id="UP000000748"/>
    </source>
</evidence>
<reference evidence="2" key="1">
    <citation type="journal article" date="2009" name="PLoS Genet.">
        <title>Organised genome dynamics in the Escherichia coli species results in highly diverse adaptive paths.</title>
        <authorList>
            <person name="Touchon M."/>
            <person name="Hoede C."/>
            <person name="Tenaillon O."/>
            <person name="Barbe V."/>
            <person name="Baeriswyl S."/>
            <person name="Bidet P."/>
            <person name="Bingen E."/>
            <person name="Bonacorsi S."/>
            <person name="Bouchier C."/>
            <person name="Bouvet O."/>
            <person name="Calteau A."/>
            <person name="Chiapello H."/>
            <person name="Clermont O."/>
            <person name="Cruveiller S."/>
            <person name="Danchin A."/>
            <person name="Diard M."/>
            <person name="Dossat C."/>
            <person name="Karoui M.E."/>
            <person name="Frapy E."/>
            <person name="Garry L."/>
            <person name="Ghigo J.M."/>
            <person name="Gilles A.M."/>
            <person name="Johnson J."/>
            <person name="Le Bouguenec C."/>
            <person name="Lescat M."/>
            <person name="Mangenot S."/>
            <person name="Martinez-Jehanne V."/>
            <person name="Matic I."/>
            <person name="Nassif X."/>
            <person name="Oztas S."/>
            <person name="Petit M.A."/>
            <person name="Pichon C."/>
            <person name="Rouy Z."/>
            <person name="Ruf C.S."/>
            <person name="Schneider D."/>
            <person name="Tourret J."/>
            <person name="Vacherie B."/>
            <person name="Vallenet D."/>
            <person name="Medigue C."/>
            <person name="Rocha E.P.C."/>
            <person name="Denamur E."/>
        </authorList>
    </citation>
    <scope>NUCLEOTIDE SEQUENCE [LARGE SCALE GENOMIC DNA]</scope>
    <source>
        <strain evidence="2">ED1a</strain>
        <plasmid evidence="2">Plasmid pECOED</plasmid>
    </source>
</reference>
<dbReference type="AlphaFoldDB" id="B7LIF5"/>
<evidence type="ECO:0000313" key="1">
    <source>
        <dbReference type="EMBL" id="CAQ87223.1"/>
    </source>
</evidence>
<proteinExistence type="predicted"/>
<dbReference type="EMBL" id="CU928147">
    <property type="protein sequence ID" value="CAQ87223.1"/>
    <property type="molecule type" value="Genomic_DNA"/>
</dbReference>
<geneLocation type="plasmid" evidence="1 2">
    <name>pECOED</name>
</geneLocation>
<organism evidence="1 2">
    <name type="scientific">Escherichia coli O81 (strain ED1a)</name>
    <dbReference type="NCBI Taxonomy" id="585397"/>
    <lineage>
        <taxon>Bacteria</taxon>
        <taxon>Pseudomonadati</taxon>
        <taxon>Pseudomonadota</taxon>
        <taxon>Gammaproteobacteria</taxon>
        <taxon>Enterobacterales</taxon>
        <taxon>Enterobacteriaceae</taxon>
        <taxon>Escherichia</taxon>
    </lineage>
</organism>
<sequence>MMITVIISEADGWREWKHRARTKDAQTAIIRAMNKHFPRSYNFIPDDIDNAPVLFAAVTRTPNVKITGHIWKPMWNRGICWNVKGPPVIITLIQGAAWNSENKPR</sequence>
<name>B7LIF5_ECO81</name>
<gene>
    <name evidence="1" type="ordered locus">pECED1a_0006</name>
</gene>
<keyword evidence="1" id="KW-0614">Plasmid</keyword>
<protein>
    <submittedName>
        <fullName evidence="1">Uncharacterized protein</fullName>
    </submittedName>
</protein>
<accession>B7LIF5</accession>